<evidence type="ECO:0000259" key="6">
    <source>
        <dbReference type="Pfam" id="PF04055"/>
    </source>
</evidence>
<feature type="binding site" evidence="5">
    <location>
        <position position="89"/>
    </location>
    <ligand>
        <name>[4Fe-4S] cluster</name>
        <dbReference type="ChEBI" id="CHEBI:49883"/>
        <note>4Fe-4S-S-AdoMet</note>
    </ligand>
</feature>
<sequence>MTSPGYLTISRDLLISRIRAIQERSSPCVLCPRHCRAKRKTGELGFCRTGIHPHVASFGPHFGEEQPISGTCGSGTIFFTGCTMGCRFCQNYEISHERMGRELTKQDLAYIYLHLQALGCHNINLVTPTHQLPAILEALLIAMDAGLQIPLVYNTGGYEDIDTLRLLEGIIDIYMPDFKFADVKTGRILAHTPDYPQICKAALCEMHRQVGDLTLENGIATHGLLIRHLLLPGRGEESERIIRFIAEQISPNTWLNIMDQYRPAGDIRRFCSNEYSDLLRRVSDEEVARAIRIAQECGLTRGLEEENYTPGS</sequence>
<dbReference type="SFLD" id="SFLDG01099">
    <property type="entry name" value="Uncharacterised_Radical_SAM_Su"/>
    <property type="match status" value="1"/>
</dbReference>
<dbReference type="PIRSF" id="PIRSF004869">
    <property type="entry name" value="PflX_prd"/>
    <property type="match status" value="1"/>
</dbReference>
<dbReference type="SFLD" id="SFLDS00029">
    <property type="entry name" value="Radical_SAM"/>
    <property type="match status" value="1"/>
</dbReference>
<evidence type="ECO:0000256" key="5">
    <source>
        <dbReference type="PIRSR" id="PIRSR004869-50"/>
    </source>
</evidence>
<dbReference type="OrthoDB" id="371936at2157"/>
<evidence type="ECO:0000313" key="7">
    <source>
        <dbReference type="EMBL" id="ABD42902.1"/>
    </source>
</evidence>
<dbReference type="GO" id="GO:0051536">
    <property type="term" value="F:iron-sulfur cluster binding"/>
    <property type="evidence" value="ECO:0007669"/>
    <property type="project" value="UniProtKB-KW"/>
</dbReference>
<dbReference type="InterPro" id="IPR007197">
    <property type="entry name" value="rSAM"/>
</dbReference>
<dbReference type="InterPro" id="IPR058240">
    <property type="entry name" value="rSAM_sf"/>
</dbReference>
<evidence type="ECO:0000256" key="1">
    <source>
        <dbReference type="ARBA" id="ARBA00022691"/>
    </source>
</evidence>
<evidence type="ECO:0000256" key="4">
    <source>
        <dbReference type="ARBA" id="ARBA00023014"/>
    </source>
</evidence>
<dbReference type="InterPro" id="IPR040085">
    <property type="entry name" value="MJ0674-like"/>
</dbReference>
<proteinExistence type="predicted"/>
<keyword evidence="3 5" id="KW-0408">Iron</keyword>
<comment type="cofactor">
    <cofactor evidence="5">
        <name>[4Fe-4S] cluster</name>
        <dbReference type="ChEBI" id="CHEBI:49883"/>
    </cofactor>
    <text evidence="5">Binds 1 [4Fe-4S] cluster. The cluster is coordinated with 3 cysteines and an exchangeable S-adenosyl-L-methionine.</text>
</comment>
<dbReference type="InterPro" id="IPR016431">
    <property type="entry name" value="Pyrv-formate_lyase-activ_prd"/>
</dbReference>
<protein>
    <submittedName>
        <fullName evidence="7">Radical SAM</fullName>
    </submittedName>
</protein>
<evidence type="ECO:0000313" key="8">
    <source>
        <dbReference type="Proteomes" id="UP000001941"/>
    </source>
</evidence>
<dbReference type="GO" id="GO:0046872">
    <property type="term" value="F:metal ion binding"/>
    <property type="evidence" value="ECO:0007669"/>
    <property type="project" value="UniProtKB-KW"/>
</dbReference>
<dbReference type="EMBL" id="CP000254">
    <property type="protein sequence ID" value="ABD42902.1"/>
    <property type="molecule type" value="Genomic_DNA"/>
</dbReference>
<feature type="binding site" evidence="5">
    <location>
        <position position="82"/>
    </location>
    <ligand>
        <name>[4Fe-4S] cluster</name>
        <dbReference type="ChEBI" id="CHEBI:49883"/>
        <note>4Fe-4S-S-AdoMet</note>
    </ligand>
</feature>
<dbReference type="PANTHER" id="PTHR43075">
    <property type="entry name" value="FORMATE LYASE ACTIVATING ENZYME, PUTATIVE (AFU_ORTHOLOGUE AFUA_2G15630)-RELATED"/>
    <property type="match status" value="1"/>
</dbReference>
<evidence type="ECO:0000256" key="2">
    <source>
        <dbReference type="ARBA" id="ARBA00022723"/>
    </source>
</evidence>
<dbReference type="RefSeq" id="WP_011450147.1">
    <property type="nucleotide sequence ID" value="NC_007796.1"/>
</dbReference>
<gene>
    <name evidence="7" type="ordered locus">Mhun_3220</name>
</gene>
<dbReference type="EnsemblBacteria" id="ABD42902">
    <property type="protein sequence ID" value="ABD42902"/>
    <property type="gene ID" value="Mhun_3220"/>
</dbReference>
<accession>Q2FRR5</accession>
<keyword evidence="1 5" id="KW-0949">S-adenosyl-L-methionine</keyword>
<feature type="binding site" evidence="5">
    <location>
        <position position="86"/>
    </location>
    <ligand>
        <name>[4Fe-4S] cluster</name>
        <dbReference type="ChEBI" id="CHEBI:49883"/>
        <note>4Fe-4S-S-AdoMet</note>
    </ligand>
</feature>
<dbReference type="SUPFAM" id="SSF102114">
    <property type="entry name" value="Radical SAM enzymes"/>
    <property type="match status" value="1"/>
</dbReference>
<dbReference type="AlphaFoldDB" id="Q2FRR5"/>
<dbReference type="KEGG" id="mhu:Mhun_3220"/>
<dbReference type="GO" id="GO:0003824">
    <property type="term" value="F:catalytic activity"/>
    <property type="evidence" value="ECO:0007669"/>
    <property type="project" value="InterPro"/>
</dbReference>
<dbReference type="InParanoid" id="Q2FRR5"/>
<evidence type="ECO:0000256" key="3">
    <source>
        <dbReference type="ARBA" id="ARBA00023004"/>
    </source>
</evidence>
<feature type="domain" description="Radical SAM core" evidence="6">
    <location>
        <begin position="77"/>
        <end position="245"/>
    </location>
</feature>
<dbReference type="HOGENOM" id="CLU_062674_0_1_2"/>
<dbReference type="PANTHER" id="PTHR43075:SF1">
    <property type="entry name" value="FORMATE LYASE ACTIVATING ENZYME, PUTATIVE (AFU_ORTHOLOGUE AFUA_2G15630)-RELATED"/>
    <property type="match status" value="1"/>
</dbReference>
<organism evidence="7 8">
    <name type="scientific">Methanospirillum hungatei JF-1 (strain ATCC 27890 / DSM 864 / NBRC 100397 / JF-1)</name>
    <dbReference type="NCBI Taxonomy" id="323259"/>
    <lineage>
        <taxon>Archaea</taxon>
        <taxon>Methanobacteriati</taxon>
        <taxon>Methanobacteriota</taxon>
        <taxon>Stenosarchaea group</taxon>
        <taxon>Methanomicrobia</taxon>
        <taxon>Methanomicrobiales</taxon>
        <taxon>Methanospirillaceae</taxon>
        <taxon>Methanospirillum</taxon>
    </lineage>
</organism>
<dbReference type="InterPro" id="IPR013785">
    <property type="entry name" value="Aldolase_TIM"/>
</dbReference>
<name>Q2FRR5_METHJ</name>
<dbReference type="Gene3D" id="3.20.20.70">
    <property type="entry name" value="Aldolase class I"/>
    <property type="match status" value="1"/>
</dbReference>
<reference evidence="8" key="1">
    <citation type="journal article" date="2016" name="Stand. Genomic Sci.">
        <title>Complete genome sequence of Methanospirillum hungatei type strain JF1.</title>
        <authorList>
            <person name="Gunsalus R.P."/>
            <person name="Cook L.E."/>
            <person name="Crable B."/>
            <person name="Rohlin L."/>
            <person name="McDonald E."/>
            <person name="Mouttaki H."/>
            <person name="Sieber J.R."/>
            <person name="Poweleit N."/>
            <person name="Zhou H."/>
            <person name="Lapidus A.L."/>
            <person name="Daligault H.E."/>
            <person name="Land M."/>
            <person name="Gilna P."/>
            <person name="Ivanova N."/>
            <person name="Kyrpides N."/>
            <person name="Culley D.E."/>
            <person name="McInerney M.J."/>
        </authorList>
    </citation>
    <scope>NUCLEOTIDE SEQUENCE [LARGE SCALE GENOMIC DNA]</scope>
    <source>
        <strain evidence="8">ATCC 27890 / DSM 864 / NBRC 100397 / JF-1</strain>
    </source>
</reference>
<dbReference type="Pfam" id="PF04055">
    <property type="entry name" value="Radical_SAM"/>
    <property type="match status" value="1"/>
</dbReference>
<keyword evidence="4 5" id="KW-0411">Iron-sulfur</keyword>
<keyword evidence="2 5" id="KW-0479">Metal-binding</keyword>
<dbReference type="eggNOG" id="arCOG00934">
    <property type="taxonomic scope" value="Archaea"/>
</dbReference>
<keyword evidence="8" id="KW-1185">Reference proteome</keyword>
<dbReference type="Proteomes" id="UP000001941">
    <property type="component" value="Chromosome"/>
</dbReference>
<dbReference type="GeneID" id="3922273"/>